<comment type="caution">
    <text evidence="1">The sequence shown here is derived from an EMBL/GenBank/DDBJ whole genome shotgun (WGS) entry which is preliminary data.</text>
</comment>
<sequence>MKSTKKANSGKKARWPELERSLRTWVLEQRAEGRGLRTVQMRLVRLGDTSVSSRHAILSRTSTEPQAFEARSASCMMCG</sequence>
<reference evidence="1" key="1">
    <citation type="journal article" date="2020" name="Cell">
        <title>Large-Scale Comparative Analyses of Tick Genomes Elucidate Their Genetic Diversity and Vector Capacities.</title>
        <authorList>
            <consortium name="Tick Genome and Microbiome Consortium (TIGMIC)"/>
            <person name="Jia N."/>
            <person name="Wang J."/>
            <person name="Shi W."/>
            <person name="Du L."/>
            <person name="Sun Y."/>
            <person name="Zhan W."/>
            <person name="Jiang J.F."/>
            <person name="Wang Q."/>
            <person name="Zhang B."/>
            <person name="Ji P."/>
            <person name="Bell-Sakyi L."/>
            <person name="Cui X.M."/>
            <person name="Yuan T.T."/>
            <person name="Jiang B.G."/>
            <person name="Yang W.F."/>
            <person name="Lam T.T."/>
            <person name="Chang Q.C."/>
            <person name="Ding S.J."/>
            <person name="Wang X.J."/>
            <person name="Zhu J.G."/>
            <person name="Ruan X.D."/>
            <person name="Zhao L."/>
            <person name="Wei J.T."/>
            <person name="Ye R.Z."/>
            <person name="Que T.C."/>
            <person name="Du C.H."/>
            <person name="Zhou Y.H."/>
            <person name="Cheng J.X."/>
            <person name="Dai P.F."/>
            <person name="Guo W.B."/>
            <person name="Han X.H."/>
            <person name="Huang E.J."/>
            <person name="Li L.F."/>
            <person name="Wei W."/>
            <person name="Gao Y.C."/>
            <person name="Liu J.Z."/>
            <person name="Shao H.Z."/>
            <person name="Wang X."/>
            <person name="Wang C.C."/>
            <person name="Yang T.C."/>
            <person name="Huo Q.B."/>
            <person name="Li W."/>
            <person name="Chen H.Y."/>
            <person name="Chen S.E."/>
            <person name="Zhou L.G."/>
            <person name="Ni X.B."/>
            <person name="Tian J.H."/>
            <person name="Sheng Y."/>
            <person name="Liu T."/>
            <person name="Pan Y.S."/>
            <person name="Xia L.Y."/>
            <person name="Li J."/>
            <person name="Zhao F."/>
            <person name="Cao W.C."/>
        </authorList>
    </citation>
    <scope>NUCLEOTIDE SEQUENCE</scope>
    <source>
        <strain evidence="1">Rsan-2018</strain>
    </source>
</reference>
<accession>A0A9D4SQP5</accession>
<dbReference type="AlphaFoldDB" id="A0A9D4SQP5"/>
<name>A0A9D4SQP5_RHISA</name>
<reference evidence="1" key="2">
    <citation type="submission" date="2021-09" db="EMBL/GenBank/DDBJ databases">
        <authorList>
            <person name="Jia N."/>
            <person name="Wang J."/>
            <person name="Shi W."/>
            <person name="Du L."/>
            <person name="Sun Y."/>
            <person name="Zhan W."/>
            <person name="Jiang J."/>
            <person name="Wang Q."/>
            <person name="Zhang B."/>
            <person name="Ji P."/>
            <person name="Sakyi L.B."/>
            <person name="Cui X."/>
            <person name="Yuan T."/>
            <person name="Jiang B."/>
            <person name="Yang W."/>
            <person name="Lam T.T.-Y."/>
            <person name="Chang Q."/>
            <person name="Ding S."/>
            <person name="Wang X."/>
            <person name="Zhu J."/>
            <person name="Ruan X."/>
            <person name="Zhao L."/>
            <person name="Wei J."/>
            <person name="Que T."/>
            <person name="Du C."/>
            <person name="Cheng J."/>
            <person name="Dai P."/>
            <person name="Han X."/>
            <person name="Huang E."/>
            <person name="Gao Y."/>
            <person name="Liu J."/>
            <person name="Shao H."/>
            <person name="Ye R."/>
            <person name="Li L."/>
            <person name="Wei W."/>
            <person name="Wang X."/>
            <person name="Wang C."/>
            <person name="Huo Q."/>
            <person name="Li W."/>
            <person name="Guo W."/>
            <person name="Chen H."/>
            <person name="Chen S."/>
            <person name="Zhou L."/>
            <person name="Zhou L."/>
            <person name="Ni X."/>
            <person name="Tian J."/>
            <person name="Zhou Y."/>
            <person name="Sheng Y."/>
            <person name="Liu T."/>
            <person name="Pan Y."/>
            <person name="Xia L."/>
            <person name="Li J."/>
            <person name="Zhao F."/>
            <person name="Cao W."/>
        </authorList>
    </citation>
    <scope>NUCLEOTIDE SEQUENCE</scope>
    <source>
        <strain evidence="1">Rsan-2018</strain>
        <tissue evidence="1">Larvae</tissue>
    </source>
</reference>
<protein>
    <recommendedName>
        <fullName evidence="3">HTH CENPB-type domain-containing protein</fullName>
    </recommendedName>
</protein>
<evidence type="ECO:0000313" key="2">
    <source>
        <dbReference type="Proteomes" id="UP000821837"/>
    </source>
</evidence>
<dbReference type="EMBL" id="JABSTV010001254">
    <property type="protein sequence ID" value="KAH7939775.1"/>
    <property type="molecule type" value="Genomic_DNA"/>
</dbReference>
<organism evidence="1 2">
    <name type="scientific">Rhipicephalus sanguineus</name>
    <name type="common">Brown dog tick</name>
    <name type="synonym">Ixodes sanguineus</name>
    <dbReference type="NCBI Taxonomy" id="34632"/>
    <lineage>
        <taxon>Eukaryota</taxon>
        <taxon>Metazoa</taxon>
        <taxon>Ecdysozoa</taxon>
        <taxon>Arthropoda</taxon>
        <taxon>Chelicerata</taxon>
        <taxon>Arachnida</taxon>
        <taxon>Acari</taxon>
        <taxon>Parasitiformes</taxon>
        <taxon>Ixodida</taxon>
        <taxon>Ixodoidea</taxon>
        <taxon>Ixodidae</taxon>
        <taxon>Rhipicephalinae</taxon>
        <taxon>Rhipicephalus</taxon>
        <taxon>Rhipicephalus</taxon>
    </lineage>
</organism>
<keyword evidence="2" id="KW-1185">Reference proteome</keyword>
<evidence type="ECO:0000313" key="1">
    <source>
        <dbReference type="EMBL" id="KAH7939775.1"/>
    </source>
</evidence>
<gene>
    <name evidence="1" type="ORF">HPB52_017295</name>
</gene>
<proteinExistence type="predicted"/>
<evidence type="ECO:0008006" key="3">
    <source>
        <dbReference type="Google" id="ProtNLM"/>
    </source>
</evidence>
<dbReference type="Proteomes" id="UP000821837">
    <property type="component" value="Chromosome 8"/>
</dbReference>